<dbReference type="EMBL" id="JABVXQ010000011">
    <property type="protein sequence ID" value="KAF6086220.1"/>
    <property type="molecule type" value="Genomic_DNA"/>
</dbReference>
<comment type="caution">
    <text evidence="1">The sequence shown here is derived from an EMBL/GenBank/DDBJ whole genome shotgun (WGS) entry which is preliminary data.</text>
</comment>
<name>A0A833Z1J7_9CHIR</name>
<evidence type="ECO:0000313" key="2">
    <source>
        <dbReference type="Proteomes" id="UP000664940"/>
    </source>
</evidence>
<evidence type="ECO:0000313" key="1">
    <source>
        <dbReference type="EMBL" id="KAF6086220.1"/>
    </source>
</evidence>
<reference evidence="1 2" key="1">
    <citation type="journal article" date="2020" name="Nature">
        <title>Six reference-quality genomes reveal evolution of bat adaptations.</title>
        <authorList>
            <person name="Jebb D."/>
            <person name="Huang Z."/>
            <person name="Pippel M."/>
            <person name="Hughes G.M."/>
            <person name="Lavrichenko K."/>
            <person name="Devanna P."/>
            <person name="Winkler S."/>
            <person name="Jermiin L.S."/>
            <person name="Skirmuntt E.C."/>
            <person name="Katzourakis A."/>
            <person name="Burkitt-Gray L."/>
            <person name="Ray D.A."/>
            <person name="Sullivan K.A.M."/>
            <person name="Roscito J.G."/>
            <person name="Kirilenko B.M."/>
            <person name="Davalos L.M."/>
            <person name="Corthals A.P."/>
            <person name="Power M.L."/>
            <person name="Jones G."/>
            <person name="Ransome R.D."/>
            <person name="Dechmann D.K.N."/>
            <person name="Locatelli A.G."/>
            <person name="Puechmaille S.J."/>
            <person name="Fedrigo O."/>
            <person name="Jarvis E.D."/>
            <person name="Hiller M."/>
            <person name="Vernes S.C."/>
            <person name="Myers E.W."/>
            <person name="Teeling E.C."/>
        </authorList>
    </citation>
    <scope>NUCLEOTIDE SEQUENCE [LARGE SCALE GENOMIC DNA]</scope>
    <source>
        <strain evidence="1">Bat1K_MPI-CBG_1</strain>
    </source>
</reference>
<gene>
    <name evidence="1" type="ORF">HJG60_008418</name>
</gene>
<sequence length="158" mass="16702">MATIARERGAGTPLCPSVRPGSCHFRGPPPTEAGFPRSRNLPCLLQPCGAAAPGVRKLHPAFGTVSRVLLFGLHLGFCPESPARQRIHGPSCPGARKNLLASFPEDGPREPPLRSICRLACLSARTQTGESLEVGRGICILAVPQAMPPETPFRAPPS</sequence>
<accession>A0A833Z1J7</accession>
<proteinExistence type="predicted"/>
<protein>
    <submittedName>
        <fullName evidence="1">Uncharacterized protein</fullName>
    </submittedName>
</protein>
<dbReference type="AlphaFoldDB" id="A0A833Z1J7"/>
<dbReference type="Proteomes" id="UP000664940">
    <property type="component" value="Unassembled WGS sequence"/>
</dbReference>
<organism evidence="1 2">
    <name type="scientific">Phyllostomus discolor</name>
    <name type="common">pale spear-nosed bat</name>
    <dbReference type="NCBI Taxonomy" id="89673"/>
    <lineage>
        <taxon>Eukaryota</taxon>
        <taxon>Metazoa</taxon>
        <taxon>Chordata</taxon>
        <taxon>Craniata</taxon>
        <taxon>Vertebrata</taxon>
        <taxon>Euteleostomi</taxon>
        <taxon>Mammalia</taxon>
        <taxon>Eutheria</taxon>
        <taxon>Laurasiatheria</taxon>
        <taxon>Chiroptera</taxon>
        <taxon>Yangochiroptera</taxon>
        <taxon>Phyllostomidae</taxon>
        <taxon>Phyllostominae</taxon>
        <taxon>Phyllostomus</taxon>
    </lineage>
</organism>